<protein>
    <submittedName>
        <fullName evidence="1">Uncharacterized protein</fullName>
    </submittedName>
</protein>
<comment type="caution">
    <text evidence="1">The sequence shown here is derived from an EMBL/GenBank/DDBJ whole genome shotgun (WGS) entry which is preliminary data.</text>
</comment>
<dbReference type="EMBL" id="BGZK01000002">
    <property type="protein sequence ID" value="GBO99084.1"/>
    <property type="molecule type" value="Genomic_DNA"/>
</dbReference>
<accession>A0A4C1SAD1</accession>
<evidence type="ECO:0000313" key="2">
    <source>
        <dbReference type="Proteomes" id="UP000299102"/>
    </source>
</evidence>
<organism evidence="1 2">
    <name type="scientific">Eumeta variegata</name>
    <name type="common">Bagworm moth</name>
    <name type="synonym">Eumeta japonica</name>
    <dbReference type="NCBI Taxonomy" id="151549"/>
    <lineage>
        <taxon>Eukaryota</taxon>
        <taxon>Metazoa</taxon>
        <taxon>Ecdysozoa</taxon>
        <taxon>Arthropoda</taxon>
        <taxon>Hexapoda</taxon>
        <taxon>Insecta</taxon>
        <taxon>Pterygota</taxon>
        <taxon>Neoptera</taxon>
        <taxon>Endopterygota</taxon>
        <taxon>Lepidoptera</taxon>
        <taxon>Glossata</taxon>
        <taxon>Ditrysia</taxon>
        <taxon>Tineoidea</taxon>
        <taxon>Psychidae</taxon>
        <taxon>Oiketicinae</taxon>
        <taxon>Eumeta</taxon>
    </lineage>
</organism>
<gene>
    <name evidence="1" type="ORF">EVAR_425_1</name>
</gene>
<name>A0A4C1SAD1_EUMVA</name>
<sequence>MNVPLNMAVKNFTASVSRREMAFLWDFLHYEFRAFRRGRGQSGLQGSLAKATFASLRTLSTLGVGANAKRHPEMAACDLLSTISDATARRDKCYCRGPIPTLRDLITPLDCATDRPKLARSKLLVAKCQG</sequence>
<evidence type="ECO:0000313" key="1">
    <source>
        <dbReference type="EMBL" id="GBO99084.1"/>
    </source>
</evidence>
<keyword evidence="2" id="KW-1185">Reference proteome</keyword>
<proteinExistence type="predicted"/>
<reference evidence="1 2" key="1">
    <citation type="journal article" date="2019" name="Commun. Biol.">
        <title>The bagworm genome reveals a unique fibroin gene that provides high tensile strength.</title>
        <authorList>
            <person name="Kono N."/>
            <person name="Nakamura H."/>
            <person name="Ohtoshi R."/>
            <person name="Tomita M."/>
            <person name="Numata K."/>
            <person name="Arakawa K."/>
        </authorList>
    </citation>
    <scope>NUCLEOTIDE SEQUENCE [LARGE SCALE GENOMIC DNA]</scope>
</reference>
<dbReference type="AlphaFoldDB" id="A0A4C1SAD1"/>
<dbReference type="Proteomes" id="UP000299102">
    <property type="component" value="Unassembled WGS sequence"/>
</dbReference>